<keyword evidence="2" id="KW-0808">Transferase</keyword>
<feature type="domain" description="THIF-type NAD/FAD binding fold" evidence="1">
    <location>
        <begin position="191"/>
        <end position="441"/>
    </location>
</feature>
<sequence length="498" mass="53300">MTAHDLASTASPDVVQLRFRSPDWERLHSHLFPGDGGEHGAVLLCGQVVIEGMLRLLVREVVPAIEGVDYVPGTRGHRHLDGRFVTRQLRRAKDAGLVYLAVHNHGGQGRVAFSRPDLDSHERAYPTLLSVSGSPVGGLVLADGALAGDVWMPNGSRLPVHVTVIVGESLESLDDGYAPRSGGIAPPARQYARQALVFGDAGQERLAQMQVAVVGAGGVGMLVIQALARLGVGHFVVVDPDRVSASNLSRLPEARRKDATGRIGDGRLGQAIRRLGRNRPAAKVDLAARIIRGANPLAQVSAIAGDVADDAVARRLVGCDFMFLAADSMLARDVVNQIAYQYLIPTLQVGSKVVVEPHSGDVRDIYGVVRSLGVEPGCLRCNELVNMTRLAEEAVATAEQRRNQRYVDEPGIEAPSVITLNSMAVGWAVNDFMHFATGLGRPAVGFRILRSRPVGPRHPQLVVQEPHVDPECHVCGLRPYSVLALGDGSDLPTRTGRG</sequence>
<dbReference type="Gene3D" id="3.40.50.720">
    <property type="entry name" value="NAD(P)-binding Rossmann-like Domain"/>
    <property type="match status" value="1"/>
</dbReference>
<evidence type="ECO:0000313" key="2">
    <source>
        <dbReference type="EMBL" id="TCC20723.1"/>
    </source>
</evidence>
<dbReference type="InterPro" id="IPR035985">
    <property type="entry name" value="Ubiquitin-activating_enz"/>
</dbReference>
<organism evidence="2 3">
    <name type="scientific">Kribbella speibonae</name>
    <dbReference type="NCBI Taxonomy" id="1572660"/>
    <lineage>
        <taxon>Bacteria</taxon>
        <taxon>Bacillati</taxon>
        <taxon>Actinomycetota</taxon>
        <taxon>Actinomycetes</taxon>
        <taxon>Propionibacteriales</taxon>
        <taxon>Kribbellaceae</taxon>
        <taxon>Kribbella</taxon>
    </lineage>
</organism>
<dbReference type="EMBL" id="SJJY01000006">
    <property type="protein sequence ID" value="TCC20723.1"/>
    <property type="molecule type" value="Genomic_DNA"/>
</dbReference>
<dbReference type="Pfam" id="PF00899">
    <property type="entry name" value="ThiF"/>
    <property type="match status" value="1"/>
</dbReference>
<keyword evidence="2" id="KW-0548">Nucleotidyltransferase</keyword>
<comment type="caution">
    <text evidence="2">The sequence shown here is derived from an EMBL/GenBank/DDBJ whole genome shotgun (WGS) entry which is preliminary data.</text>
</comment>
<dbReference type="RefSeq" id="WP_131464354.1">
    <property type="nucleotide sequence ID" value="NZ_SJJY01000006.1"/>
</dbReference>
<keyword evidence="3" id="KW-1185">Reference proteome</keyword>
<evidence type="ECO:0000313" key="3">
    <source>
        <dbReference type="Proteomes" id="UP000292385"/>
    </source>
</evidence>
<gene>
    <name evidence="2" type="ORF">E0H58_25575</name>
</gene>
<protein>
    <submittedName>
        <fullName evidence="2">ThiF family adenylyltransferase</fullName>
    </submittedName>
</protein>
<accession>A0ABY2A1E0</accession>
<proteinExistence type="predicted"/>
<dbReference type="PANTHER" id="PTHR10953">
    <property type="entry name" value="UBIQUITIN-ACTIVATING ENZYME E1"/>
    <property type="match status" value="1"/>
</dbReference>
<dbReference type="GO" id="GO:0016779">
    <property type="term" value="F:nucleotidyltransferase activity"/>
    <property type="evidence" value="ECO:0007669"/>
    <property type="project" value="UniProtKB-KW"/>
</dbReference>
<evidence type="ECO:0000259" key="1">
    <source>
        <dbReference type="Pfam" id="PF00899"/>
    </source>
</evidence>
<dbReference type="InterPro" id="IPR000594">
    <property type="entry name" value="ThiF_NAD_FAD-bd"/>
</dbReference>
<name>A0ABY2A1E0_9ACTN</name>
<dbReference type="PANTHER" id="PTHR10953:SF247">
    <property type="entry name" value="SLL6053 PROTEIN"/>
    <property type="match status" value="1"/>
</dbReference>
<dbReference type="SUPFAM" id="SSF69572">
    <property type="entry name" value="Activating enzymes of the ubiquitin-like proteins"/>
    <property type="match status" value="1"/>
</dbReference>
<reference evidence="2 3" key="1">
    <citation type="submission" date="2019-02" db="EMBL/GenBank/DDBJ databases">
        <title>Kribbella capetownensis sp. nov. and Kribbella speibonae sp. nov., isolated from soil.</title>
        <authorList>
            <person name="Curtis S.M."/>
            <person name="Norton I."/>
            <person name="Everest G.J."/>
            <person name="Meyers P.R."/>
        </authorList>
    </citation>
    <scope>NUCLEOTIDE SEQUENCE [LARGE SCALE GENOMIC DNA]</scope>
    <source>
        <strain evidence="2 3">SK5</strain>
    </source>
</reference>
<dbReference type="InterPro" id="IPR045886">
    <property type="entry name" value="ThiF/MoeB/HesA"/>
</dbReference>
<dbReference type="Proteomes" id="UP000292385">
    <property type="component" value="Unassembled WGS sequence"/>
</dbReference>